<evidence type="ECO:0000256" key="1">
    <source>
        <dbReference type="ARBA" id="ARBA00004651"/>
    </source>
</evidence>
<keyword evidence="3 10" id="KW-0813">Transport</keyword>
<keyword evidence="4 10" id="KW-1003">Cell membrane</keyword>
<evidence type="ECO:0000256" key="2">
    <source>
        <dbReference type="ARBA" id="ARBA00007254"/>
    </source>
</evidence>
<keyword evidence="12" id="KW-1185">Reference proteome</keyword>
<comment type="subunit">
    <text evidence="10">Homopentamer.</text>
</comment>
<evidence type="ECO:0000256" key="5">
    <source>
        <dbReference type="ARBA" id="ARBA00022692"/>
    </source>
</evidence>
<evidence type="ECO:0000256" key="6">
    <source>
        <dbReference type="ARBA" id="ARBA00022989"/>
    </source>
</evidence>
<dbReference type="PROSITE" id="PS01327">
    <property type="entry name" value="MSCL"/>
    <property type="match status" value="1"/>
</dbReference>
<dbReference type="AlphaFoldDB" id="A0A0L0MAJ0"/>
<dbReference type="OrthoDB" id="9810350at2"/>
<feature type="transmembrane region" description="Helical" evidence="10">
    <location>
        <begin position="81"/>
        <end position="109"/>
    </location>
</feature>
<protein>
    <recommendedName>
        <fullName evidence="10">Large-conductance mechanosensitive channel</fullName>
    </recommendedName>
</protein>
<dbReference type="NCBIfam" id="NF001843">
    <property type="entry name" value="PRK00567.1-4"/>
    <property type="match status" value="1"/>
</dbReference>
<dbReference type="InterPro" id="IPR036019">
    <property type="entry name" value="MscL_channel"/>
</dbReference>
<dbReference type="PRINTS" id="PR01264">
    <property type="entry name" value="MECHCHANNEL"/>
</dbReference>
<dbReference type="NCBIfam" id="TIGR00220">
    <property type="entry name" value="mscL"/>
    <property type="match status" value="1"/>
</dbReference>
<dbReference type="Proteomes" id="UP000036959">
    <property type="component" value="Unassembled WGS sequence"/>
</dbReference>
<dbReference type="NCBIfam" id="NF010557">
    <property type="entry name" value="PRK13952.1"/>
    <property type="match status" value="1"/>
</dbReference>
<evidence type="ECO:0000313" key="12">
    <source>
        <dbReference type="Proteomes" id="UP000036959"/>
    </source>
</evidence>
<feature type="transmembrane region" description="Helical" evidence="10">
    <location>
        <begin position="12"/>
        <end position="33"/>
    </location>
</feature>
<evidence type="ECO:0000256" key="3">
    <source>
        <dbReference type="ARBA" id="ARBA00022448"/>
    </source>
</evidence>
<gene>
    <name evidence="10" type="primary">mscL</name>
    <name evidence="11" type="ORF">BVER_00419c</name>
</gene>
<keyword evidence="7 10" id="KW-0406">Ion transport</keyword>
<dbReference type="InterPro" id="IPR001185">
    <property type="entry name" value="MS_channel"/>
</dbReference>
<organism evidence="11 12">
    <name type="scientific">Candidatus Burkholderia verschuerenii</name>
    <dbReference type="NCBI Taxonomy" id="242163"/>
    <lineage>
        <taxon>Bacteria</taxon>
        <taxon>Pseudomonadati</taxon>
        <taxon>Pseudomonadota</taxon>
        <taxon>Betaproteobacteria</taxon>
        <taxon>Burkholderiales</taxon>
        <taxon>Burkholderiaceae</taxon>
        <taxon>Burkholderia</taxon>
    </lineage>
</organism>
<comment type="function">
    <text evidence="10">Channel that opens in response to stretch forces in the membrane lipid bilayer. May participate in the regulation of osmotic pressure changes within the cell.</text>
</comment>
<reference evidence="12" key="1">
    <citation type="submission" date="2015-06" db="EMBL/GenBank/DDBJ databases">
        <title>Comparative genomics of Burkholderia leaf nodule symbionts.</title>
        <authorList>
            <person name="Carlier A."/>
            <person name="Eberl L."/>
            <person name="Pinto-Carbo M."/>
        </authorList>
    </citation>
    <scope>NUCLEOTIDE SEQUENCE [LARGE SCALE GENOMIC DNA]</scope>
    <source>
        <strain evidence="12">UZHbot4</strain>
    </source>
</reference>
<dbReference type="EMBL" id="LFJJ01000106">
    <property type="protein sequence ID" value="KND59722.1"/>
    <property type="molecule type" value="Genomic_DNA"/>
</dbReference>
<comment type="subcellular location">
    <subcellularLocation>
        <location evidence="10">Cell inner membrane</location>
        <topology evidence="10">Multi-pass membrane protein</topology>
    </subcellularLocation>
    <subcellularLocation>
        <location evidence="1">Cell membrane</location>
        <topology evidence="1">Multi-pass membrane protein</topology>
    </subcellularLocation>
</comment>
<evidence type="ECO:0000256" key="8">
    <source>
        <dbReference type="ARBA" id="ARBA00023136"/>
    </source>
</evidence>
<keyword evidence="8 10" id="KW-0472">Membrane</keyword>
<keyword evidence="5 10" id="KW-0812">Transmembrane</keyword>
<dbReference type="Gene3D" id="1.10.1200.120">
    <property type="entry name" value="Large-conductance mechanosensitive channel, MscL, domain 1"/>
    <property type="match status" value="1"/>
</dbReference>
<dbReference type="PATRIC" id="fig|242163.4.peg.542"/>
<evidence type="ECO:0000313" key="11">
    <source>
        <dbReference type="EMBL" id="KND59722.1"/>
    </source>
</evidence>
<keyword evidence="10" id="KW-0997">Cell inner membrane</keyword>
<dbReference type="InterPro" id="IPR019823">
    <property type="entry name" value="Mechanosensitive_channel_CS"/>
</dbReference>
<dbReference type="GO" id="GO:0005886">
    <property type="term" value="C:plasma membrane"/>
    <property type="evidence" value="ECO:0007669"/>
    <property type="project" value="UniProtKB-SubCell"/>
</dbReference>
<dbReference type="PANTHER" id="PTHR30266">
    <property type="entry name" value="MECHANOSENSITIVE CHANNEL MSCL"/>
    <property type="match status" value="1"/>
</dbReference>
<proteinExistence type="inferred from homology"/>
<dbReference type="PANTHER" id="PTHR30266:SF2">
    <property type="entry name" value="LARGE-CONDUCTANCE MECHANOSENSITIVE CHANNEL"/>
    <property type="match status" value="1"/>
</dbReference>
<dbReference type="Pfam" id="PF01741">
    <property type="entry name" value="MscL"/>
    <property type="match status" value="1"/>
</dbReference>
<dbReference type="RefSeq" id="WP_050454430.1">
    <property type="nucleotide sequence ID" value="NZ_LFJJ01000106.1"/>
</dbReference>
<keyword evidence="9 10" id="KW-0407">Ion channel</keyword>
<evidence type="ECO:0000256" key="7">
    <source>
        <dbReference type="ARBA" id="ARBA00023065"/>
    </source>
</evidence>
<sequence length="147" mass="15733">MSMIDEFKAFALKGNVMDLAVGVIIGGAFSTIVNSVVKDLIMPIVGLATGGLDFSNLFVRLGQIPPSFKGNPGSYKDLQGAGVAVLGYGSFITVVINFIILAFIIFLMVKFINNLRKPAEAAPAPAAPPEDVLLLREIRDELKKPRV</sequence>
<accession>A0A0L0MAJ0</accession>
<dbReference type="HAMAP" id="MF_00115">
    <property type="entry name" value="MscL"/>
    <property type="match status" value="1"/>
</dbReference>
<dbReference type="SUPFAM" id="SSF81330">
    <property type="entry name" value="Gated mechanosensitive channel"/>
    <property type="match status" value="1"/>
</dbReference>
<dbReference type="InterPro" id="IPR037673">
    <property type="entry name" value="MSC/AndL"/>
</dbReference>
<name>A0A0L0MAJ0_9BURK</name>
<evidence type="ECO:0000256" key="10">
    <source>
        <dbReference type="HAMAP-Rule" id="MF_00115"/>
    </source>
</evidence>
<evidence type="ECO:0000256" key="4">
    <source>
        <dbReference type="ARBA" id="ARBA00022475"/>
    </source>
</evidence>
<keyword evidence="6 10" id="KW-1133">Transmembrane helix</keyword>
<feature type="transmembrane region" description="Helical" evidence="10">
    <location>
        <begin position="40"/>
        <end position="61"/>
    </location>
</feature>
<evidence type="ECO:0000256" key="9">
    <source>
        <dbReference type="ARBA" id="ARBA00023303"/>
    </source>
</evidence>
<dbReference type="GO" id="GO:0008381">
    <property type="term" value="F:mechanosensitive monoatomic ion channel activity"/>
    <property type="evidence" value="ECO:0007669"/>
    <property type="project" value="UniProtKB-UniRule"/>
</dbReference>
<comment type="caution">
    <text evidence="11">The sequence shown here is derived from an EMBL/GenBank/DDBJ whole genome shotgun (WGS) entry which is preliminary data.</text>
</comment>
<comment type="similarity">
    <text evidence="2 10">Belongs to the MscL family.</text>
</comment>